<comment type="caution">
    <text evidence="3">The sequence shown here is derived from an EMBL/GenBank/DDBJ whole genome shotgun (WGS) entry which is preliminary data.</text>
</comment>
<organism evidence="3 4">
    <name type="scientific">Parvularcula marina</name>
    <dbReference type="NCBI Taxonomy" id="2292771"/>
    <lineage>
        <taxon>Bacteria</taxon>
        <taxon>Pseudomonadati</taxon>
        <taxon>Pseudomonadota</taxon>
        <taxon>Alphaproteobacteria</taxon>
        <taxon>Parvularculales</taxon>
        <taxon>Parvularculaceae</taxon>
        <taxon>Parvularcula</taxon>
    </lineage>
</organism>
<reference evidence="3 4" key="1">
    <citation type="submission" date="2018-08" db="EMBL/GenBank/DDBJ databases">
        <title>Parvularcula sp. SM1705, isolated from surface water of the South Sea China.</title>
        <authorList>
            <person name="Sun L."/>
        </authorList>
    </citation>
    <scope>NUCLEOTIDE SEQUENCE [LARGE SCALE GENOMIC DNA]</scope>
    <source>
        <strain evidence="3 4">SM1705</strain>
    </source>
</reference>
<name>A0A371RJX9_9PROT</name>
<dbReference type="Gene3D" id="2.30.40.10">
    <property type="entry name" value="Urease, subunit C, domain 1"/>
    <property type="match status" value="1"/>
</dbReference>
<evidence type="ECO:0000259" key="2">
    <source>
        <dbReference type="Pfam" id="PF07969"/>
    </source>
</evidence>
<keyword evidence="3" id="KW-0378">Hydrolase</keyword>
<feature type="domain" description="Amidohydrolase 3" evidence="2">
    <location>
        <begin position="81"/>
        <end position="551"/>
    </location>
</feature>
<dbReference type="InterPro" id="IPR032466">
    <property type="entry name" value="Metal_Hydrolase"/>
</dbReference>
<dbReference type="InterPro" id="IPR011059">
    <property type="entry name" value="Metal-dep_hydrolase_composite"/>
</dbReference>
<sequence length="552" mass="59550">MVDQAMTYSLLSVAMAAMSSVLSAGSAPGDTCESWAMTGDIRTAPGEAAEAVLISGERVTAVGDASLADALPAECVVALPEGAVALPGLHDGHAHLLGVGLREMTLNLEGTTSIAELQTRIKSAAAELDKCETLYGRGWIETGWPEGRMPTAADLDKVVKDRPVILVRADGHAMVVNTMALKRAGITKDTADPEGGRVERDEKGKATGLLIDMAMPLVDDLLPKLDEDRRREGLKVGAEKMASLGWTGVHNMSVNPEDVVILKEMSAAGELPVRVFNYLVPGALDQVIEQGTGCTDDDMVCTNGIKFYVDGALGSRGALLFHDYADQPGKRGLQLMQKEDAVEAFQKAYENKVQVTTHAIGDKGNFLVLDWYKRVLGELDATERKAPRWRIEHAQIVRPNDIPRFAFYGITPSMQPSHAIGDLFFAPARLGEQRLLGAYAWGRFFENGANVVGGSDAPVEKGDPRIEIFAATKRKALDGTQGENWHPEEAVTEEQAIAMFTTNAAYAVFKEDRLGRLAEGFYADISVFSGDPFETDWNATNALMTVVGGKVR</sequence>
<protein>
    <submittedName>
        <fullName evidence="3">Amidohydrolase</fullName>
    </submittedName>
</protein>
<evidence type="ECO:0000313" key="3">
    <source>
        <dbReference type="EMBL" id="RFB05754.1"/>
    </source>
</evidence>
<dbReference type="InParanoid" id="A0A371RJX9"/>
<dbReference type="InterPro" id="IPR033932">
    <property type="entry name" value="YtcJ-like"/>
</dbReference>
<proteinExistence type="predicted"/>
<dbReference type="Pfam" id="PF07969">
    <property type="entry name" value="Amidohydro_3"/>
    <property type="match status" value="1"/>
</dbReference>
<dbReference type="Gene3D" id="3.20.20.140">
    <property type="entry name" value="Metal-dependent hydrolases"/>
    <property type="match status" value="1"/>
</dbReference>
<accession>A0A371RJX9</accession>
<feature type="signal peptide" evidence="1">
    <location>
        <begin position="1"/>
        <end position="24"/>
    </location>
</feature>
<keyword evidence="4" id="KW-1185">Reference proteome</keyword>
<dbReference type="PANTHER" id="PTHR22642">
    <property type="entry name" value="IMIDAZOLONEPROPIONASE"/>
    <property type="match status" value="1"/>
</dbReference>
<dbReference type="PANTHER" id="PTHR22642:SF2">
    <property type="entry name" value="PROTEIN LONG AFTER FAR-RED 3"/>
    <property type="match status" value="1"/>
</dbReference>
<dbReference type="SUPFAM" id="SSF51338">
    <property type="entry name" value="Composite domain of metallo-dependent hydrolases"/>
    <property type="match status" value="1"/>
</dbReference>
<dbReference type="Gene3D" id="3.10.310.70">
    <property type="match status" value="1"/>
</dbReference>
<dbReference type="CDD" id="cd01300">
    <property type="entry name" value="YtcJ_like"/>
    <property type="match status" value="1"/>
</dbReference>
<dbReference type="InterPro" id="IPR013108">
    <property type="entry name" value="Amidohydro_3"/>
</dbReference>
<gene>
    <name evidence="3" type="ORF">DX908_11040</name>
</gene>
<keyword evidence="1" id="KW-0732">Signal</keyword>
<dbReference type="EMBL" id="QUQO01000001">
    <property type="protein sequence ID" value="RFB05754.1"/>
    <property type="molecule type" value="Genomic_DNA"/>
</dbReference>
<evidence type="ECO:0000256" key="1">
    <source>
        <dbReference type="SAM" id="SignalP"/>
    </source>
</evidence>
<dbReference type="GO" id="GO:0016810">
    <property type="term" value="F:hydrolase activity, acting on carbon-nitrogen (but not peptide) bonds"/>
    <property type="evidence" value="ECO:0007669"/>
    <property type="project" value="InterPro"/>
</dbReference>
<evidence type="ECO:0000313" key="4">
    <source>
        <dbReference type="Proteomes" id="UP000264589"/>
    </source>
</evidence>
<dbReference type="SUPFAM" id="SSF51556">
    <property type="entry name" value="Metallo-dependent hydrolases"/>
    <property type="match status" value="1"/>
</dbReference>
<feature type="chain" id="PRO_5016844992" evidence="1">
    <location>
        <begin position="25"/>
        <end position="552"/>
    </location>
</feature>
<dbReference type="AlphaFoldDB" id="A0A371RJX9"/>
<dbReference type="Proteomes" id="UP000264589">
    <property type="component" value="Unassembled WGS sequence"/>
</dbReference>